<evidence type="ECO:0000313" key="1">
    <source>
        <dbReference type="EMBL" id="QNP43240.1"/>
    </source>
</evidence>
<dbReference type="RefSeq" id="WP_187714670.1">
    <property type="nucleotide sequence ID" value="NZ_BAABJC010000001.1"/>
</dbReference>
<dbReference type="Proteomes" id="UP000516134">
    <property type="component" value="Chromosome"/>
</dbReference>
<dbReference type="EMBL" id="CP060780">
    <property type="protein sequence ID" value="QNP43240.1"/>
    <property type="molecule type" value="Genomic_DNA"/>
</dbReference>
<organism evidence="1 2">
    <name type="scientific">Sphingomonas daechungensis</name>
    <dbReference type="NCBI Taxonomy" id="1176646"/>
    <lineage>
        <taxon>Bacteria</taxon>
        <taxon>Pseudomonadati</taxon>
        <taxon>Pseudomonadota</taxon>
        <taxon>Alphaproteobacteria</taxon>
        <taxon>Sphingomonadales</taxon>
        <taxon>Sphingomonadaceae</taxon>
        <taxon>Sphingomonas</taxon>
    </lineage>
</organism>
<sequence length="500" mass="53853">MTRAIDIDEGTAAQGHRAMSGEACALADALDHARQSLEPVTWRVAVGPNSVYAIEAVHRLAAESGIDVRFVPSSELAGPERVFFDDYVRYRLPITTGERLKRFAEEWTAAGLEALSAMVGLVLPKGAPPKAPDRLNSVVIIGAYGGDHIGDAAILGGTLLGLHTRYGVTRATVMSGRPAHTRKLAEGLSTPVEIDVAPYRASEVRRALAETDGLVLGGGPLYGSPRILARHLAAVSSAHRRGLPFLVERIGLAYFGNAPTRWAGRRILESASRISVRTSASARHPLMEGLAAEIDRDPAFDYLEARDALDRLSTADAEAVGALLAGADDSLKIGINLRPTLDQWRDLSDLSRDTVDRVFMAKLAEGLIAFARASRRPVTYVFFPMNAIQLGMSDLSAAYELRRAVKGAVDLRVWEADAGLDGVVHLLRRLDAAMAMRFHASIFAVTQDLPLIGLDYFSGAGGKVSELLTDLGRPEDASTVGRFTPEWLVERLVGRTTGSF</sequence>
<evidence type="ECO:0000313" key="2">
    <source>
        <dbReference type="Proteomes" id="UP000516134"/>
    </source>
</evidence>
<dbReference type="PANTHER" id="PTHR36836">
    <property type="entry name" value="COLANIC ACID BIOSYNTHESIS PROTEIN WCAK"/>
    <property type="match status" value="1"/>
</dbReference>
<name>A0ABX6T0J0_9SPHN</name>
<gene>
    <name evidence="1" type="ORF">H9L15_15190</name>
</gene>
<evidence type="ECO:0008006" key="3">
    <source>
        <dbReference type="Google" id="ProtNLM"/>
    </source>
</evidence>
<accession>A0ABX6T0J0</accession>
<reference evidence="1 2" key="1">
    <citation type="submission" date="2020-08" db="EMBL/GenBank/DDBJ databases">
        <title>Genome sequence of Sphingomonas daechungensis KACC 18115T.</title>
        <authorList>
            <person name="Hyun D.-W."/>
            <person name="Bae J.-W."/>
        </authorList>
    </citation>
    <scope>NUCLEOTIDE SEQUENCE [LARGE SCALE GENOMIC DNA]</scope>
    <source>
        <strain evidence="1 2">KACC 18115</strain>
    </source>
</reference>
<protein>
    <recommendedName>
        <fullName evidence="3">Polysaccharide pyruvyl transferase family protein</fullName>
    </recommendedName>
</protein>
<proteinExistence type="predicted"/>
<keyword evidence="2" id="KW-1185">Reference proteome</keyword>
<dbReference type="PANTHER" id="PTHR36836:SF1">
    <property type="entry name" value="COLANIC ACID BIOSYNTHESIS PROTEIN WCAK"/>
    <property type="match status" value="1"/>
</dbReference>